<gene>
    <name evidence="1" type="ORF">UV41_C0063G0003</name>
</gene>
<accession>A0A0G1B6Y5</accession>
<name>A0A0G1B6Y5_9BACT</name>
<proteinExistence type="predicted"/>
<sequence>MSTLELNPVSEILAPREIVTLVKKVQHSAMYLEEVPYRIEILEGYKYILEFEPPYNEYRWGWEPIEDRVRIFSKEERKILLNVPWSFFDFCEDIEALEEELKYGNFTMIGVDRMAKQVIAYEKEYDPITLEYDSFGPSDYDE</sequence>
<evidence type="ECO:0000313" key="2">
    <source>
        <dbReference type="Proteomes" id="UP000034785"/>
    </source>
</evidence>
<dbReference type="EMBL" id="LCEJ01000063">
    <property type="protein sequence ID" value="KKS69145.1"/>
    <property type="molecule type" value="Genomic_DNA"/>
</dbReference>
<organism evidence="1 2">
    <name type="scientific">Candidatus Daviesbacteria bacterium GW2011_GWA2_42_7</name>
    <dbReference type="NCBI Taxonomy" id="1618425"/>
    <lineage>
        <taxon>Bacteria</taxon>
        <taxon>Candidatus Daviesiibacteriota</taxon>
    </lineage>
</organism>
<dbReference type="AlphaFoldDB" id="A0A0G1B6Y5"/>
<comment type="caution">
    <text evidence="1">The sequence shown here is derived from an EMBL/GenBank/DDBJ whole genome shotgun (WGS) entry which is preliminary data.</text>
</comment>
<protein>
    <submittedName>
        <fullName evidence="1">Uncharacterized protein</fullName>
    </submittedName>
</protein>
<dbReference type="Proteomes" id="UP000034785">
    <property type="component" value="Unassembled WGS sequence"/>
</dbReference>
<evidence type="ECO:0000313" key="1">
    <source>
        <dbReference type="EMBL" id="KKS69145.1"/>
    </source>
</evidence>
<reference evidence="1 2" key="1">
    <citation type="journal article" date="2015" name="Nature">
        <title>rRNA introns, odd ribosomes, and small enigmatic genomes across a large radiation of phyla.</title>
        <authorList>
            <person name="Brown C.T."/>
            <person name="Hug L.A."/>
            <person name="Thomas B.C."/>
            <person name="Sharon I."/>
            <person name="Castelle C.J."/>
            <person name="Singh A."/>
            <person name="Wilkins M.J."/>
            <person name="Williams K.H."/>
            <person name="Banfield J.F."/>
        </authorList>
    </citation>
    <scope>NUCLEOTIDE SEQUENCE [LARGE SCALE GENOMIC DNA]</scope>
</reference>